<sequence length="269" mass="27619">MRAAEVGDLAGIRAVTFATDQSEPGSGADAAYVELIRSTGTALVAVQDDRVLGWAATLPTPHGALLTDLFVDPVAHARGVGTALLGALWPTPSARRRYTFSSKHPAALPLYARAGLVPSWPLLYVSGPTDRLPLGVLRVDRVDAGAAAAAESRLAGGEPRPGVFAYYLSGGEAFVVRDRARVIAVGAAQPGDPAVLARLACPDPGAAAGALFAAVAALGVDRVAFCLPGPHPALRRLLAAGFRVDDFDVTMRTPDVALPIGSVYSPGLG</sequence>
<organism evidence="2 3">
    <name type="scientific">Cryptosporangium minutisporangium</name>
    <dbReference type="NCBI Taxonomy" id="113569"/>
    <lineage>
        <taxon>Bacteria</taxon>
        <taxon>Bacillati</taxon>
        <taxon>Actinomycetota</taxon>
        <taxon>Actinomycetes</taxon>
        <taxon>Cryptosporangiales</taxon>
        <taxon>Cryptosporangiaceae</taxon>
        <taxon>Cryptosporangium</taxon>
    </lineage>
</organism>
<dbReference type="EMBL" id="BAAAYN010000011">
    <property type="protein sequence ID" value="GAA3385035.1"/>
    <property type="molecule type" value="Genomic_DNA"/>
</dbReference>
<accession>A0ABP6SU21</accession>
<dbReference type="CDD" id="cd04301">
    <property type="entry name" value="NAT_SF"/>
    <property type="match status" value="1"/>
</dbReference>
<dbReference type="Gene3D" id="3.40.630.30">
    <property type="match status" value="1"/>
</dbReference>
<dbReference type="InterPro" id="IPR000182">
    <property type="entry name" value="GNAT_dom"/>
</dbReference>
<dbReference type="Pfam" id="PF13508">
    <property type="entry name" value="Acetyltransf_7"/>
    <property type="match status" value="1"/>
</dbReference>
<protein>
    <recommendedName>
        <fullName evidence="1">N-acetyltransferase domain-containing protein</fullName>
    </recommendedName>
</protein>
<evidence type="ECO:0000259" key="1">
    <source>
        <dbReference type="PROSITE" id="PS51186"/>
    </source>
</evidence>
<dbReference type="Proteomes" id="UP001501676">
    <property type="component" value="Unassembled WGS sequence"/>
</dbReference>
<proteinExistence type="predicted"/>
<evidence type="ECO:0000313" key="3">
    <source>
        <dbReference type="Proteomes" id="UP001501676"/>
    </source>
</evidence>
<reference evidence="3" key="1">
    <citation type="journal article" date="2019" name="Int. J. Syst. Evol. Microbiol.">
        <title>The Global Catalogue of Microorganisms (GCM) 10K type strain sequencing project: providing services to taxonomists for standard genome sequencing and annotation.</title>
        <authorList>
            <consortium name="The Broad Institute Genomics Platform"/>
            <consortium name="The Broad Institute Genome Sequencing Center for Infectious Disease"/>
            <person name="Wu L."/>
            <person name="Ma J."/>
        </authorList>
    </citation>
    <scope>NUCLEOTIDE SEQUENCE [LARGE SCALE GENOMIC DNA]</scope>
    <source>
        <strain evidence="3">JCM 9458</strain>
    </source>
</reference>
<gene>
    <name evidence="2" type="ORF">GCM10020369_16990</name>
</gene>
<dbReference type="PROSITE" id="PS51186">
    <property type="entry name" value="GNAT"/>
    <property type="match status" value="1"/>
</dbReference>
<name>A0ABP6SU21_9ACTN</name>
<keyword evidence="3" id="KW-1185">Reference proteome</keyword>
<dbReference type="SUPFAM" id="SSF55729">
    <property type="entry name" value="Acyl-CoA N-acyltransferases (Nat)"/>
    <property type="match status" value="1"/>
</dbReference>
<feature type="domain" description="N-acetyltransferase" evidence="1">
    <location>
        <begin position="1"/>
        <end position="135"/>
    </location>
</feature>
<evidence type="ECO:0000313" key="2">
    <source>
        <dbReference type="EMBL" id="GAA3385035.1"/>
    </source>
</evidence>
<dbReference type="InterPro" id="IPR016181">
    <property type="entry name" value="Acyl_CoA_acyltransferase"/>
</dbReference>
<comment type="caution">
    <text evidence="2">The sequence shown here is derived from an EMBL/GenBank/DDBJ whole genome shotgun (WGS) entry which is preliminary data.</text>
</comment>